<keyword evidence="3" id="KW-1185">Reference proteome</keyword>
<dbReference type="InParanoid" id="J0D6L9"/>
<organism evidence="2 3">
    <name type="scientific">Auricularia subglabra (strain TFB-10046 / SS5)</name>
    <name type="common">White-rot fungus</name>
    <name type="synonym">Auricularia delicata (strain TFB10046)</name>
    <dbReference type="NCBI Taxonomy" id="717982"/>
    <lineage>
        <taxon>Eukaryota</taxon>
        <taxon>Fungi</taxon>
        <taxon>Dikarya</taxon>
        <taxon>Basidiomycota</taxon>
        <taxon>Agaricomycotina</taxon>
        <taxon>Agaricomycetes</taxon>
        <taxon>Auriculariales</taxon>
        <taxon>Auriculariaceae</taxon>
        <taxon>Auricularia</taxon>
    </lineage>
</organism>
<reference evidence="3" key="1">
    <citation type="journal article" date="2012" name="Science">
        <title>The Paleozoic origin of enzymatic lignin decomposition reconstructed from 31 fungal genomes.</title>
        <authorList>
            <person name="Floudas D."/>
            <person name="Binder M."/>
            <person name="Riley R."/>
            <person name="Barry K."/>
            <person name="Blanchette R.A."/>
            <person name="Henrissat B."/>
            <person name="Martinez A.T."/>
            <person name="Otillar R."/>
            <person name="Spatafora J.W."/>
            <person name="Yadav J.S."/>
            <person name="Aerts A."/>
            <person name="Benoit I."/>
            <person name="Boyd A."/>
            <person name="Carlson A."/>
            <person name="Copeland A."/>
            <person name="Coutinho P.M."/>
            <person name="de Vries R.P."/>
            <person name="Ferreira P."/>
            <person name="Findley K."/>
            <person name="Foster B."/>
            <person name="Gaskell J."/>
            <person name="Glotzer D."/>
            <person name="Gorecki P."/>
            <person name="Heitman J."/>
            <person name="Hesse C."/>
            <person name="Hori C."/>
            <person name="Igarashi K."/>
            <person name="Jurgens J.A."/>
            <person name="Kallen N."/>
            <person name="Kersten P."/>
            <person name="Kohler A."/>
            <person name="Kuees U."/>
            <person name="Kumar T.K.A."/>
            <person name="Kuo A."/>
            <person name="LaButti K."/>
            <person name="Larrondo L.F."/>
            <person name="Lindquist E."/>
            <person name="Ling A."/>
            <person name="Lombard V."/>
            <person name="Lucas S."/>
            <person name="Lundell T."/>
            <person name="Martin R."/>
            <person name="McLaughlin D.J."/>
            <person name="Morgenstern I."/>
            <person name="Morin E."/>
            <person name="Murat C."/>
            <person name="Nagy L.G."/>
            <person name="Nolan M."/>
            <person name="Ohm R.A."/>
            <person name="Patyshakuliyeva A."/>
            <person name="Rokas A."/>
            <person name="Ruiz-Duenas F.J."/>
            <person name="Sabat G."/>
            <person name="Salamov A."/>
            <person name="Samejima M."/>
            <person name="Schmutz J."/>
            <person name="Slot J.C."/>
            <person name="St John F."/>
            <person name="Stenlid J."/>
            <person name="Sun H."/>
            <person name="Sun S."/>
            <person name="Syed K."/>
            <person name="Tsang A."/>
            <person name="Wiebenga A."/>
            <person name="Young D."/>
            <person name="Pisabarro A."/>
            <person name="Eastwood D.C."/>
            <person name="Martin F."/>
            <person name="Cullen D."/>
            <person name="Grigoriev I.V."/>
            <person name="Hibbett D.S."/>
        </authorList>
    </citation>
    <scope>NUCLEOTIDE SEQUENCE [LARGE SCALE GENOMIC DNA]</scope>
    <source>
        <strain evidence="3">TFB10046</strain>
    </source>
</reference>
<evidence type="ECO:0000259" key="1">
    <source>
        <dbReference type="Pfam" id="PF18803"/>
    </source>
</evidence>
<dbReference type="Proteomes" id="UP000006514">
    <property type="component" value="Unassembled WGS sequence"/>
</dbReference>
<gene>
    <name evidence="2" type="ORF">AURDEDRAFT_76131</name>
</gene>
<sequence>MYEREYDARLGTTCSRCGGVEAAYKCFECFQAPPLCKSCIKDAHTHAPFHEIHEWTGSHLRKVSLSEIGFVIHLGHDGEVHDCGACSSCSRETCTMTIVHGGGIREMNVLPCLCGDSKAEGAQAMSLWRAGLFPATFKKPQTAISVEALSNFHVLTLSAKTNATAFCTYLRRRTDYWSRDSVKDRTREFFMSFRMYCFLNNLMRNGLDVPAPGQALEPGSMAAFCPACPQPEINLDPKWQERERRLRSVRSYLGFL</sequence>
<evidence type="ECO:0000313" key="3">
    <source>
        <dbReference type="Proteomes" id="UP000006514"/>
    </source>
</evidence>
<dbReference type="eggNOG" id="ENOG502S623">
    <property type="taxonomic scope" value="Eukaryota"/>
</dbReference>
<feature type="domain" description="CxC2-like cysteine cluster KDZ transposase-associated" evidence="1">
    <location>
        <begin position="65"/>
        <end position="175"/>
    </location>
</feature>
<dbReference type="KEGG" id="adl:AURDEDRAFT_76131"/>
<dbReference type="OMA" id="THAPFHE"/>
<name>J0D6L9_AURST</name>
<evidence type="ECO:0000313" key="2">
    <source>
        <dbReference type="EMBL" id="EJD34504.1"/>
    </source>
</evidence>
<accession>J0D6L9</accession>
<dbReference type="OrthoDB" id="3257613at2759"/>
<protein>
    <recommendedName>
        <fullName evidence="1">CxC2-like cysteine cluster KDZ transposase-associated domain-containing protein</fullName>
    </recommendedName>
</protein>
<dbReference type="CDD" id="cd19757">
    <property type="entry name" value="Bbox1"/>
    <property type="match status" value="1"/>
</dbReference>
<dbReference type="EMBL" id="JH687941">
    <property type="protein sequence ID" value="EJD34504.1"/>
    <property type="molecule type" value="Genomic_DNA"/>
</dbReference>
<dbReference type="InterPro" id="IPR041457">
    <property type="entry name" value="CxC2_KDZ-assoc"/>
</dbReference>
<dbReference type="Pfam" id="PF18803">
    <property type="entry name" value="CxC2"/>
    <property type="match status" value="1"/>
</dbReference>
<proteinExistence type="predicted"/>
<dbReference type="AlphaFoldDB" id="J0D6L9"/>